<dbReference type="PROSITE" id="PS50075">
    <property type="entry name" value="CARRIER"/>
    <property type="match status" value="1"/>
</dbReference>
<dbReference type="InterPro" id="IPR016039">
    <property type="entry name" value="Thiolase-like"/>
</dbReference>
<dbReference type="GO" id="GO:0004315">
    <property type="term" value="F:3-oxoacyl-[acyl-carrier-protein] synthase activity"/>
    <property type="evidence" value="ECO:0007669"/>
    <property type="project" value="InterPro"/>
</dbReference>
<feature type="region of interest" description="N-terminal hotdog fold" evidence="7">
    <location>
        <begin position="903"/>
        <end position="1026"/>
    </location>
</feature>
<proteinExistence type="predicted"/>
<dbReference type="InterPro" id="IPR020843">
    <property type="entry name" value="ER"/>
</dbReference>
<dbReference type="InterPro" id="IPR036736">
    <property type="entry name" value="ACP-like_sf"/>
</dbReference>
<dbReference type="InterPro" id="IPR020841">
    <property type="entry name" value="PKS_Beta-ketoAc_synthase_dom"/>
</dbReference>
<dbReference type="InterPro" id="IPR032821">
    <property type="entry name" value="PKS_assoc"/>
</dbReference>
<dbReference type="SUPFAM" id="SSF53335">
    <property type="entry name" value="S-adenosyl-L-methionine-dependent methyltransferases"/>
    <property type="match status" value="1"/>
</dbReference>
<keyword evidence="6" id="KW-0012">Acyltransferase</keyword>
<dbReference type="Pfam" id="PF08240">
    <property type="entry name" value="ADH_N"/>
    <property type="match status" value="1"/>
</dbReference>
<dbReference type="InterPro" id="IPR014043">
    <property type="entry name" value="Acyl_transferase_dom"/>
</dbReference>
<evidence type="ECO:0000256" key="1">
    <source>
        <dbReference type="ARBA" id="ARBA00022450"/>
    </source>
</evidence>
<dbReference type="Gene3D" id="3.90.180.10">
    <property type="entry name" value="Medium-chain alcohol dehydrogenases, catalytic domain"/>
    <property type="match status" value="1"/>
</dbReference>
<sequence>MGDSTGDMASRCFPIAVVGIGCRMPGGINDTKAMWEALKEGRECIQEIPPDRWVCENFYDEDQTRQGKMVTKRCGFVDNVNDFDNLFFKISPREAASMDPQQRHLLEVTWEAFEDAGIVPEKLGKDCGVFVGIGMMDHAIQITDTSVTDAYTLTGIAHSVASNRISYCFDFQGPSYSVDTACASGLTAMHLACTSLWNKECKVGLVASCNLISLPDITVAFSALGVLSPDGRCSPFSNTANGYVRSEGWNSLILKPLDQAMADGDHIYTVIKGSVIADNGRSSSLTMPSVSAMTAVMTETYQKFSIPMSSVNFLEAHGTGTPVGDPMEAEAIGKSFSPQRSTPLKIGSIKGNFGHTEIAAGTASAIKIALMMENRTLVPTINFVEPSDHIDMEGWKLDVLTKCEPFTEDKYIIGLNSFGFAGALAHCIFEEPPKQKPLQPKGPSAGWTFGGNNEEGKSIVVPLSAKSPEALVAVAKQWINFESDRDAMSVVAWLATHRTHFDYRMSVVASSGQQFRNQLSEFVEKGSNEGVLTATVYSHEKPKVCIIFPGQGQQWVDMGRQLYQTEEVFKNSIDECDRIFQTISGWSLLRDRSLFVKQPDGEEPIGTEVFNDLEVSQPAILFLQIAVYKLLKHWGVIPDVVVGHSLGEVAAAYACGGLTLEEALHVIYIRSVEQGKLKGTGSMAALRMKADEAEVICSKYERLYIAAFNAPGSVTMAGKSEAIDEICSENPTIARKLRVTCAFHTPDMDPTEKTFKEKMKTVVKTPAGKRNIPVYSTTTGERHDGDFGTEYWWNNIRNPVRFQQAVENILSDVQPSVFIECAASMTLLSSINAIAKGVGATSQLTTIGMGQRQQNDRTSALRALHALHTASIPINWYNITTHHAPWISLPLYPWQHVTSLTEPEYRRKRRLGLDDRTYKGQNGQLTFEMFPFLSEYVVDETTTFPESGLISYAMEMTPEKFPKSFSNVSFPEGAKWVEVKSTSGSKQQILNLQCISKDDSVRVFQDDTTFLTAEVSSPLASTSCELPVREKFNQAKNRCTMAVSKENIYKSLEAAGFQLGLKFQVIEGAVVGDGEVVADVCCQVDKQGVVTTLLSACFQALTFTVSSQSTSFLATKIKSFTMHTPILSHEDHVSVVARIIDSDSDTLTGDVFMTCDKGEKILVELTGCVFKNTAKQEKVHSLDQCLHETIFQPTKAVLPPTSVVCDIFQPENLQKLFPEEIDSMQRGEEHFHMLRSISDAYIRHGLETVSESECKKSHPLYMKRLHTIADHDDVVKIAYDDIDRKMNELLELVPELAQEASMVKSLGDHFPTTLRDPPTAMTRLFKPECMAAYFMNSLTTRLYYRAGAEIIAEALKVALTQKKVVRILEVGARMGGLTRHILEKIKPLCEEGRVEYVFTDLSVAFFPHARETLEEYQFVKYQQLDIEQDVEGQGFVPASFDILICLDTLHSTADLWEGVYHMRNLVADDGWLILYEATEFKYIAELIFGALRLCWIFEDFRTECCWMDQGAWVDAVKKCGFSDVIAVSSPKKLFHSIIVGKKTGGYEGFQLQAIKQHGEEQWIVVGEKKDSAVMTSLEVNIGKAGVISKMTYAEMANKKSLVNGINEPTSKVVSVFIWNDSDATFENLLRYLKYVEKDSDHVLKAWVIVLNSSEDKLSTGASTVANIVRSASNHISCPVYSVQVPVKGDNGNGISEFKLLSNLLKKQQVTHRELAITHGDYFEPKLVKLPVPETNVQETPYWEFRWLETEEIIHGNRVRLLFNHQSPVLGPGEVLVKLKAVSMTKSEVSHRTIEGRSDGECSMGLPCVGTVVEVGDNVEDFRPLDDVFTLSSNLSSHIVSSASNVIKISHDLNCLASASSLLPFAIAYRCLIERARLQRGESLLVVSLEANITAAAVQIGRLVGAEVTCYTECKQAAERMRKIPGVSRVIDGTSTKQDNGINKLHLKFDVVIQSNSNSLLKDKQLINPGGRFCQIATPNEEQSKKPTLSMSSGNTSYIFFDIQTLAQSQPSSFKALLKKIAGMLDEGFLVPLEVRSFSIDEVNDGLNELLEKELPSVAFEVPSKTHFPLHKDLCSQVIFQPTTCYIISGCQDGLGQCLARWLCKNGAQNIAMVTDCQSEPAVTARNIEFLQKRGCKVYPYDVDLSNEESTMAVVRDLRNKLPSPVKFGLVHISGYRTHPIPFSDVTAKGVEENLSKGLNGLHFLVNEIDQYNLELLLTLVPESCVWGGTTDTTSGVLDAVYNDCVIQLKQQGKTAVNIQLPHLGSLDVYDHYKEDYEVTEDDQPSNGTKNTLHVNQFLDFLEKVLLNTDNLPASICISNQDWNTIVRDCNPHHLKCRHLASGEQVAQTECRLTLEELETRVREKLGDLLCINADSIDLNQPMINYGIDSLMSVEMVTWASREWGVVISQLDILGGVTTKLLLEKAVENKVVI</sequence>
<dbReference type="Proteomes" id="UP001152320">
    <property type="component" value="Chromosome 7"/>
</dbReference>
<dbReference type="InterPro" id="IPR020806">
    <property type="entry name" value="PKS_PP-bd"/>
</dbReference>
<dbReference type="SUPFAM" id="SSF51735">
    <property type="entry name" value="NAD(P)-binding Rossmann-fold domains"/>
    <property type="match status" value="2"/>
</dbReference>
<dbReference type="SUPFAM" id="SSF52151">
    <property type="entry name" value="FabD/lysophospholipase-like"/>
    <property type="match status" value="1"/>
</dbReference>
<dbReference type="Gene3D" id="3.10.129.110">
    <property type="entry name" value="Polyketide synthase dehydratase"/>
    <property type="match status" value="1"/>
</dbReference>
<dbReference type="Pfam" id="PF08659">
    <property type="entry name" value="KR"/>
    <property type="match status" value="1"/>
</dbReference>
<comment type="caution">
    <text evidence="11">The sequence shown here is derived from an EMBL/GenBank/DDBJ whole genome shotgun (WGS) entry which is preliminary data.</text>
</comment>
<dbReference type="Pfam" id="PF14765">
    <property type="entry name" value="PS-DH"/>
    <property type="match status" value="1"/>
</dbReference>
<keyword evidence="2" id="KW-0597">Phosphoprotein</keyword>
<gene>
    <name evidence="11" type="ORF">HOLleu_16472</name>
</gene>
<accession>A0A9Q1C5B2</accession>
<dbReference type="SMART" id="SM00827">
    <property type="entry name" value="PKS_AT"/>
    <property type="match status" value="1"/>
</dbReference>
<dbReference type="CDD" id="cd05195">
    <property type="entry name" value="enoyl_red"/>
    <property type="match status" value="1"/>
</dbReference>
<dbReference type="Gene3D" id="3.40.50.150">
    <property type="entry name" value="Vaccinia Virus protein VP39"/>
    <property type="match status" value="1"/>
</dbReference>
<dbReference type="InterPro" id="IPR018201">
    <property type="entry name" value="Ketoacyl_synth_AS"/>
</dbReference>
<dbReference type="InterPro" id="IPR014031">
    <property type="entry name" value="Ketoacyl_synth_C"/>
</dbReference>
<evidence type="ECO:0000256" key="2">
    <source>
        <dbReference type="ARBA" id="ARBA00022553"/>
    </source>
</evidence>
<evidence type="ECO:0000256" key="5">
    <source>
        <dbReference type="ARBA" id="ARBA00023268"/>
    </source>
</evidence>
<dbReference type="PANTHER" id="PTHR45681">
    <property type="entry name" value="POLYKETIDE SYNTHASE 44-RELATED"/>
    <property type="match status" value="1"/>
</dbReference>
<keyword evidence="1" id="KW-0596">Phosphopantetheine</keyword>
<dbReference type="InterPro" id="IPR013154">
    <property type="entry name" value="ADH-like_N"/>
</dbReference>
<dbReference type="GO" id="GO:0016491">
    <property type="term" value="F:oxidoreductase activity"/>
    <property type="evidence" value="ECO:0007669"/>
    <property type="project" value="InterPro"/>
</dbReference>
<evidence type="ECO:0000259" key="9">
    <source>
        <dbReference type="PROSITE" id="PS52004"/>
    </source>
</evidence>
<dbReference type="PANTHER" id="PTHR45681:SF6">
    <property type="entry name" value="POLYKETIDE SYNTHASE 37"/>
    <property type="match status" value="1"/>
</dbReference>
<dbReference type="InterPro" id="IPR049900">
    <property type="entry name" value="PKS_mFAS_DH"/>
</dbReference>
<dbReference type="InterPro" id="IPR016036">
    <property type="entry name" value="Malonyl_transacylase_ACP-bd"/>
</dbReference>
<reference evidence="11" key="1">
    <citation type="submission" date="2021-10" db="EMBL/GenBank/DDBJ databases">
        <title>Tropical sea cucumber genome reveals ecological adaptation and Cuvierian tubules defense mechanism.</title>
        <authorList>
            <person name="Chen T."/>
        </authorList>
    </citation>
    <scope>NUCLEOTIDE SEQUENCE</scope>
    <source>
        <strain evidence="11">Nanhai2018</strain>
        <tissue evidence="11">Muscle</tissue>
    </source>
</reference>
<dbReference type="SUPFAM" id="SSF47336">
    <property type="entry name" value="ACP-like"/>
    <property type="match status" value="1"/>
</dbReference>
<dbReference type="InterPro" id="IPR014030">
    <property type="entry name" value="Ketoacyl_synth_N"/>
</dbReference>
<dbReference type="SMART" id="SM00823">
    <property type="entry name" value="PKS_PP"/>
    <property type="match status" value="1"/>
</dbReference>
<dbReference type="SMART" id="SM00829">
    <property type="entry name" value="PKS_ER"/>
    <property type="match status" value="1"/>
</dbReference>
<dbReference type="InterPro" id="IPR013968">
    <property type="entry name" value="PKS_KR"/>
</dbReference>
<dbReference type="OrthoDB" id="329835at2759"/>
<dbReference type="InterPro" id="IPR016035">
    <property type="entry name" value="Acyl_Trfase/lysoPLipase"/>
</dbReference>
<dbReference type="Gene3D" id="3.30.70.3290">
    <property type="match status" value="1"/>
</dbReference>
<feature type="domain" description="Carrier" evidence="8">
    <location>
        <begin position="2355"/>
        <end position="2429"/>
    </location>
</feature>
<dbReference type="PROSITE" id="PS00606">
    <property type="entry name" value="KS3_1"/>
    <property type="match status" value="1"/>
</dbReference>
<dbReference type="GO" id="GO:0006633">
    <property type="term" value="P:fatty acid biosynthetic process"/>
    <property type="evidence" value="ECO:0007669"/>
    <property type="project" value="InterPro"/>
</dbReference>
<dbReference type="SMART" id="SM00825">
    <property type="entry name" value="PKS_KS"/>
    <property type="match status" value="1"/>
</dbReference>
<dbReference type="Gene3D" id="1.10.1200.10">
    <property type="entry name" value="ACP-like"/>
    <property type="match status" value="1"/>
</dbReference>
<feature type="region of interest" description="C-terminal hotdog fold" evidence="7">
    <location>
        <begin position="1040"/>
        <end position="1179"/>
    </location>
</feature>
<comment type="caution">
    <text evidence="7">Lacks conserved residue(s) required for the propagation of feature annotation.</text>
</comment>
<dbReference type="Pfam" id="PF02801">
    <property type="entry name" value="Ketoacyl-synt_C"/>
    <property type="match status" value="1"/>
</dbReference>
<dbReference type="SUPFAM" id="SSF55048">
    <property type="entry name" value="Probable ACP-binding domain of malonyl-CoA ACP transacylase"/>
    <property type="match status" value="1"/>
</dbReference>
<keyword evidence="5" id="KW-0511">Multifunctional enzyme</keyword>
<evidence type="ECO:0000256" key="6">
    <source>
        <dbReference type="ARBA" id="ARBA00023315"/>
    </source>
</evidence>
<evidence type="ECO:0000256" key="7">
    <source>
        <dbReference type="PROSITE-ProRule" id="PRU01363"/>
    </source>
</evidence>
<evidence type="ECO:0000313" key="11">
    <source>
        <dbReference type="EMBL" id="KAJ8038912.1"/>
    </source>
</evidence>
<keyword evidence="12" id="KW-1185">Reference proteome</keyword>
<dbReference type="Pfam" id="PF08242">
    <property type="entry name" value="Methyltransf_12"/>
    <property type="match status" value="1"/>
</dbReference>
<dbReference type="CDD" id="cd00833">
    <property type="entry name" value="PKS"/>
    <property type="match status" value="1"/>
</dbReference>
<evidence type="ECO:0000259" key="8">
    <source>
        <dbReference type="PROSITE" id="PS50075"/>
    </source>
</evidence>
<dbReference type="InterPro" id="IPR042104">
    <property type="entry name" value="PKS_dehydratase_sf"/>
</dbReference>
<name>A0A9Q1C5B2_HOLLE</name>
<dbReference type="InterPro" id="IPR009081">
    <property type="entry name" value="PP-bd_ACP"/>
</dbReference>
<dbReference type="GO" id="GO:0044550">
    <property type="term" value="P:secondary metabolite biosynthetic process"/>
    <property type="evidence" value="ECO:0007669"/>
    <property type="project" value="UniProtKB-ARBA"/>
</dbReference>
<keyword evidence="3" id="KW-0808">Transferase</keyword>
<evidence type="ECO:0000256" key="3">
    <source>
        <dbReference type="ARBA" id="ARBA00022679"/>
    </source>
</evidence>
<protein>
    <submittedName>
        <fullName evidence="11">Polyketide synthase 1</fullName>
    </submittedName>
</protein>
<feature type="domain" description="PKS/mFAS DH" evidence="10">
    <location>
        <begin position="903"/>
        <end position="1179"/>
    </location>
</feature>
<evidence type="ECO:0000256" key="4">
    <source>
        <dbReference type="ARBA" id="ARBA00022857"/>
    </source>
</evidence>
<dbReference type="PROSITE" id="PS52019">
    <property type="entry name" value="PKS_MFAS_DH"/>
    <property type="match status" value="1"/>
</dbReference>
<dbReference type="InterPro" id="IPR050444">
    <property type="entry name" value="Polyketide_Synthase"/>
</dbReference>
<evidence type="ECO:0000259" key="10">
    <source>
        <dbReference type="PROSITE" id="PS52019"/>
    </source>
</evidence>
<dbReference type="InterPro" id="IPR001227">
    <property type="entry name" value="Ac_transferase_dom_sf"/>
</dbReference>
<dbReference type="Pfam" id="PF00550">
    <property type="entry name" value="PP-binding"/>
    <property type="match status" value="1"/>
</dbReference>
<dbReference type="Pfam" id="PF00109">
    <property type="entry name" value="ketoacyl-synt"/>
    <property type="match status" value="1"/>
</dbReference>
<dbReference type="Pfam" id="PF00698">
    <property type="entry name" value="Acyl_transf_1"/>
    <property type="match status" value="1"/>
</dbReference>
<dbReference type="InterPro" id="IPR011032">
    <property type="entry name" value="GroES-like_sf"/>
</dbReference>
<dbReference type="GO" id="GO:0031177">
    <property type="term" value="F:phosphopantetheine binding"/>
    <property type="evidence" value="ECO:0007669"/>
    <property type="project" value="InterPro"/>
</dbReference>
<dbReference type="InterPro" id="IPR036291">
    <property type="entry name" value="NAD(P)-bd_dom_sf"/>
</dbReference>
<keyword evidence="4" id="KW-0521">NADP</keyword>
<dbReference type="InterPro" id="IPR029063">
    <property type="entry name" value="SAM-dependent_MTases_sf"/>
</dbReference>
<dbReference type="InterPro" id="IPR049551">
    <property type="entry name" value="PKS_DH_C"/>
</dbReference>
<dbReference type="SUPFAM" id="SSF53901">
    <property type="entry name" value="Thiolase-like"/>
    <property type="match status" value="1"/>
</dbReference>
<dbReference type="SUPFAM" id="SSF50129">
    <property type="entry name" value="GroES-like"/>
    <property type="match status" value="1"/>
</dbReference>
<dbReference type="Gene3D" id="3.40.366.10">
    <property type="entry name" value="Malonyl-Coenzyme A Acyl Carrier Protein, domain 2"/>
    <property type="match status" value="1"/>
</dbReference>
<evidence type="ECO:0000313" key="12">
    <source>
        <dbReference type="Proteomes" id="UP001152320"/>
    </source>
</evidence>
<dbReference type="PROSITE" id="PS52004">
    <property type="entry name" value="KS3_2"/>
    <property type="match status" value="1"/>
</dbReference>
<dbReference type="Gene3D" id="3.40.47.10">
    <property type="match status" value="1"/>
</dbReference>
<organism evidence="11 12">
    <name type="scientific">Holothuria leucospilota</name>
    <name type="common">Black long sea cucumber</name>
    <name type="synonym">Mertensiothuria leucospilota</name>
    <dbReference type="NCBI Taxonomy" id="206669"/>
    <lineage>
        <taxon>Eukaryota</taxon>
        <taxon>Metazoa</taxon>
        <taxon>Echinodermata</taxon>
        <taxon>Eleutherozoa</taxon>
        <taxon>Echinozoa</taxon>
        <taxon>Holothuroidea</taxon>
        <taxon>Aspidochirotacea</taxon>
        <taxon>Aspidochirotida</taxon>
        <taxon>Holothuriidae</taxon>
        <taxon>Holothuria</taxon>
    </lineage>
</organism>
<feature type="domain" description="Ketosynthase family 3 (KS3)" evidence="9">
    <location>
        <begin position="12"/>
        <end position="431"/>
    </location>
</feature>
<dbReference type="Gene3D" id="3.40.50.720">
    <property type="entry name" value="NAD(P)-binding Rossmann-like Domain"/>
    <property type="match status" value="2"/>
</dbReference>
<dbReference type="Pfam" id="PF16197">
    <property type="entry name" value="KAsynt_C_assoc"/>
    <property type="match status" value="1"/>
</dbReference>
<dbReference type="EMBL" id="JAIZAY010000007">
    <property type="protein sequence ID" value="KAJ8038912.1"/>
    <property type="molecule type" value="Genomic_DNA"/>
</dbReference>
<dbReference type="InterPro" id="IPR013217">
    <property type="entry name" value="Methyltransf_12"/>
</dbReference>